<accession>A0A4R0NHP2</accession>
<dbReference type="PROSITE" id="PS01124">
    <property type="entry name" value="HTH_ARAC_FAMILY_2"/>
    <property type="match status" value="1"/>
</dbReference>
<gene>
    <name evidence="5" type="ORF">EZ444_03400</name>
</gene>
<feature type="domain" description="HTH araC/xylS-type" evidence="4">
    <location>
        <begin position="176"/>
        <end position="276"/>
    </location>
</feature>
<reference evidence="5 6" key="1">
    <citation type="submission" date="2019-02" db="EMBL/GenBank/DDBJ databases">
        <title>Pedobacter sp. RP-3-8 sp. nov., isolated from Arctic soil.</title>
        <authorList>
            <person name="Dahal R.H."/>
        </authorList>
    </citation>
    <scope>NUCLEOTIDE SEQUENCE [LARGE SCALE GENOMIC DNA]</scope>
    <source>
        <strain evidence="5 6">RP-3-8</strain>
    </source>
</reference>
<keyword evidence="1" id="KW-0805">Transcription regulation</keyword>
<dbReference type="OrthoDB" id="772848at2"/>
<organism evidence="5 6">
    <name type="scientific">Pedobacter hiemivivus</name>
    <dbReference type="NCBI Taxonomy" id="2530454"/>
    <lineage>
        <taxon>Bacteria</taxon>
        <taxon>Pseudomonadati</taxon>
        <taxon>Bacteroidota</taxon>
        <taxon>Sphingobacteriia</taxon>
        <taxon>Sphingobacteriales</taxon>
        <taxon>Sphingobacteriaceae</taxon>
        <taxon>Pedobacter</taxon>
    </lineage>
</organism>
<evidence type="ECO:0000256" key="3">
    <source>
        <dbReference type="ARBA" id="ARBA00023163"/>
    </source>
</evidence>
<evidence type="ECO:0000256" key="2">
    <source>
        <dbReference type="ARBA" id="ARBA00023125"/>
    </source>
</evidence>
<comment type="caution">
    <text evidence="5">The sequence shown here is derived from an EMBL/GenBank/DDBJ whole genome shotgun (WGS) entry which is preliminary data.</text>
</comment>
<dbReference type="GO" id="GO:0043565">
    <property type="term" value="F:sequence-specific DNA binding"/>
    <property type="evidence" value="ECO:0007669"/>
    <property type="project" value="InterPro"/>
</dbReference>
<dbReference type="EMBL" id="SJSM01000002">
    <property type="protein sequence ID" value="TCC98852.1"/>
    <property type="molecule type" value="Genomic_DNA"/>
</dbReference>
<evidence type="ECO:0000256" key="1">
    <source>
        <dbReference type="ARBA" id="ARBA00023015"/>
    </source>
</evidence>
<dbReference type="GO" id="GO:0003700">
    <property type="term" value="F:DNA-binding transcription factor activity"/>
    <property type="evidence" value="ECO:0007669"/>
    <property type="project" value="InterPro"/>
</dbReference>
<dbReference type="SUPFAM" id="SSF46689">
    <property type="entry name" value="Homeodomain-like"/>
    <property type="match status" value="1"/>
</dbReference>
<dbReference type="InterPro" id="IPR009057">
    <property type="entry name" value="Homeodomain-like_sf"/>
</dbReference>
<protein>
    <submittedName>
        <fullName evidence="5">AraC family transcriptional regulator</fullName>
    </submittedName>
</protein>
<dbReference type="Pfam" id="PF12833">
    <property type="entry name" value="HTH_18"/>
    <property type="match status" value="1"/>
</dbReference>
<sequence>MAKAEKIKINEGDIIIQSLSHYLAYVELFEYTLTQEFKIDFSVNKPAFFMYVNLRQNSCYLCYRSEGKYKETLPAGVHQMLLITFSPEWLVYKSEKLPELKSLITFFSNSQRQNITLPSFGIAKSLFNLLKTTDLKANQVNMDTNTYVFIDNCVTKYYNKLIGRNTTSQYHQHKAAAIANFIQENFTSEKASSAPELADRFMVSERSLARLAKIAFGIPLREQVIKLRIDLALELLSTTNKPIGEIARLSGYKEPHYFSKAFKKHVDSSPKFIKRPYKNMAMLEMQG</sequence>
<name>A0A4R0NHP2_9SPHI</name>
<dbReference type="PANTHER" id="PTHR43280">
    <property type="entry name" value="ARAC-FAMILY TRANSCRIPTIONAL REGULATOR"/>
    <property type="match status" value="1"/>
</dbReference>
<evidence type="ECO:0000313" key="6">
    <source>
        <dbReference type="Proteomes" id="UP000291117"/>
    </source>
</evidence>
<dbReference type="SMART" id="SM00342">
    <property type="entry name" value="HTH_ARAC"/>
    <property type="match status" value="1"/>
</dbReference>
<keyword evidence="6" id="KW-1185">Reference proteome</keyword>
<keyword evidence="2" id="KW-0238">DNA-binding</keyword>
<evidence type="ECO:0000259" key="4">
    <source>
        <dbReference type="PROSITE" id="PS01124"/>
    </source>
</evidence>
<keyword evidence="3" id="KW-0804">Transcription</keyword>
<dbReference type="AlphaFoldDB" id="A0A4R0NHP2"/>
<dbReference type="InterPro" id="IPR018060">
    <property type="entry name" value="HTH_AraC"/>
</dbReference>
<dbReference type="PANTHER" id="PTHR43280:SF2">
    <property type="entry name" value="HTH-TYPE TRANSCRIPTIONAL REGULATOR EXSA"/>
    <property type="match status" value="1"/>
</dbReference>
<dbReference type="InterPro" id="IPR018062">
    <property type="entry name" value="HTH_AraC-typ_CS"/>
</dbReference>
<dbReference type="PROSITE" id="PS00041">
    <property type="entry name" value="HTH_ARAC_FAMILY_1"/>
    <property type="match status" value="1"/>
</dbReference>
<evidence type="ECO:0000313" key="5">
    <source>
        <dbReference type="EMBL" id="TCC98852.1"/>
    </source>
</evidence>
<proteinExistence type="predicted"/>
<dbReference type="Gene3D" id="1.10.10.60">
    <property type="entry name" value="Homeodomain-like"/>
    <property type="match status" value="1"/>
</dbReference>
<dbReference type="Proteomes" id="UP000291117">
    <property type="component" value="Unassembled WGS sequence"/>
</dbReference>